<evidence type="ECO:0000256" key="1">
    <source>
        <dbReference type="ARBA" id="ARBA00004613"/>
    </source>
</evidence>
<dbReference type="EMBL" id="OZ035839">
    <property type="protein sequence ID" value="CAL1585949.1"/>
    <property type="molecule type" value="Genomic_DNA"/>
</dbReference>
<dbReference type="AlphaFoldDB" id="A0AAV2KDD9"/>
<dbReference type="PANTHER" id="PTHR18820">
    <property type="entry name" value="LEG1"/>
    <property type="match status" value="1"/>
</dbReference>
<evidence type="ECO:0008006" key="8">
    <source>
        <dbReference type="Google" id="ProtNLM"/>
    </source>
</evidence>
<keyword evidence="5" id="KW-0325">Glycoprotein</keyword>
<accession>A0AAV2KDD9</accession>
<dbReference type="PANTHER" id="PTHR18820:SF1">
    <property type="entry name" value="PROTEIN LEG1 HOMOLOG"/>
    <property type="match status" value="1"/>
</dbReference>
<gene>
    <name evidence="6" type="ORF">KC01_LOCUS16109</name>
</gene>
<keyword evidence="7" id="KW-1185">Reference proteome</keyword>
<evidence type="ECO:0000256" key="2">
    <source>
        <dbReference type="ARBA" id="ARBA00009122"/>
    </source>
</evidence>
<sequence length="406" mass="44344">MENKTFIRCSNALMLILLIGRRSLVIKPGPGRGHRLLPVSVQPCCCCTMRALLCLLLSSAAVLCRAGVILENGGPIMWSHATDQLTDLPITEGVLTPDPWHYLHRMSFYRLLIASTNPYMSSMGPGENMSPIWGLPLQLGWMLSSGRLADPTGSTACGIPTGDTADMCISTSSWWGCVNYFNSALPFLSAAKQGFMGDGVSVQLQVPAGVEEYCTTYDSCKAAFPDAINNWDMFFQGLKESTSSPLPENEKQDAILGLYWKAQTSSIAASSTCINKLGSYSSVEKNFAQSWLNAGEYVAAARFQSSLDLASQFMAPLPGRILKEDDVPPNIPDLTAEENHSLYIFSWMRSADSFLGGTLVNLWRNAMCSVTTRESGREMLRQLLFNTEYATSSFLTIVTSMSTSCA</sequence>
<protein>
    <recommendedName>
        <fullName evidence="8">Protein LEG1 homolog</fullName>
    </recommendedName>
</protein>
<dbReference type="Pfam" id="PF05612">
    <property type="entry name" value="Leg1"/>
    <property type="match status" value="1"/>
</dbReference>
<dbReference type="Proteomes" id="UP001497482">
    <property type="component" value="Chromosome 17"/>
</dbReference>
<name>A0AAV2KDD9_KNICA</name>
<evidence type="ECO:0000256" key="5">
    <source>
        <dbReference type="ARBA" id="ARBA00023180"/>
    </source>
</evidence>
<dbReference type="GO" id="GO:0005615">
    <property type="term" value="C:extracellular space"/>
    <property type="evidence" value="ECO:0007669"/>
    <property type="project" value="TreeGrafter"/>
</dbReference>
<dbReference type="InterPro" id="IPR008499">
    <property type="entry name" value="Leg1"/>
</dbReference>
<comment type="subcellular location">
    <subcellularLocation>
        <location evidence="1">Secreted</location>
    </subcellularLocation>
</comment>
<evidence type="ECO:0000313" key="7">
    <source>
        <dbReference type="Proteomes" id="UP001497482"/>
    </source>
</evidence>
<evidence type="ECO:0000256" key="4">
    <source>
        <dbReference type="ARBA" id="ARBA00022729"/>
    </source>
</evidence>
<keyword evidence="4" id="KW-0732">Signal</keyword>
<reference evidence="6 7" key="1">
    <citation type="submission" date="2024-04" db="EMBL/GenBank/DDBJ databases">
        <authorList>
            <person name="Waldvogel A.-M."/>
            <person name="Schoenle A."/>
        </authorList>
    </citation>
    <scope>NUCLEOTIDE SEQUENCE [LARGE SCALE GENOMIC DNA]</scope>
</reference>
<organism evidence="6 7">
    <name type="scientific">Knipowitschia caucasica</name>
    <name type="common">Caucasian dwarf goby</name>
    <name type="synonym">Pomatoschistus caucasicus</name>
    <dbReference type="NCBI Taxonomy" id="637954"/>
    <lineage>
        <taxon>Eukaryota</taxon>
        <taxon>Metazoa</taxon>
        <taxon>Chordata</taxon>
        <taxon>Craniata</taxon>
        <taxon>Vertebrata</taxon>
        <taxon>Euteleostomi</taxon>
        <taxon>Actinopterygii</taxon>
        <taxon>Neopterygii</taxon>
        <taxon>Teleostei</taxon>
        <taxon>Neoteleostei</taxon>
        <taxon>Acanthomorphata</taxon>
        <taxon>Gobiaria</taxon>
        <taxon>Gobiiformes</taxon>
        <taxon>Gobioidei</taxon>
        <taxon>Gobiidae</taxon>
        <taxon>Gobiinae</taxon>
        <taxon>Knipowitschia</taxon>
    </lineage>
</organism>
<keyword evidence="3" id="KW-0964">Secreted</keyword>
<proteinExistence type="inferred from homology"/>
<comment type="similarity">
    <text evidence="2">Belongs to the LEG1 family.</text>
</comment>
<evidence type="ECO:0000313" key="6">
    <source>
        <dbReference type="EMBL" id="CAL1585949.1"/>
    </source>
</evidence>
<evidence type="ECO:0000256" key="3">
    <source>
        <dbReference type="ARBA" id="ARBA00022525"/>
    </source>
</evidence>